<keyword evidence="1" id="KW-1133">Transmembrane helix</keyword>
<dbReference type="RefSeq" id="WP_336499462.1">
    <property type="nucleotide sequence ID" value="NZ_JBAWSY010000032.1"/>
</dbReference>
<organism evidence="2 3">
    <name type="scientific">Psychrobacillus mangrovi</name>
    <dbReference type="NCBI Taxonomy" id="3117745"/>
    <lineage>
        <taxon>Bacteria</taxon>
        <taxon>Bacillati</taxon>
        <taxon>Bacillota</taxon>
        <taxon>Bacilli</taxon>
        <taxon>Bacillales</taxon>
        <taxon>Bacillaceae</taxon>
        <taxon>Psychrobacillus</taxon>
    </lineage>
</organism>
<feature type="transmembrane region" description="Helical" evidence="1">
    <location>
        <begin position="13"/>
        <end position="31"/>
    </location>
</feature>
<sequence>MVKIIAILPLLKFFIYASVIVFIIWFVVWIFQSQKERNILLKEISNKLNHLENIKKGD</sequence>
<accession>A0ABU8FA80</accession>
<reference evidence="2 3" key="1">
    <citation type="submission" date="2024-01" db="EMBL/GenBank/DDBJ databases">
        <title>Seven novel Bacillus-like species.</title>
        <authorList>
            <person name="Liu G."/>
        </authorList>
    </citation>
    <scope>NUCLEOTIDE SEQUENCE [LARGE SCALE GENOMIC DNA]</scope>
    <source>
        <strain evidence="2 3">FJAT-51614</strain>
    </source>
</reference>
<name>A0ABU8FA80_9BACI</name>
<protein>
    <recommendedName>
        <fullName evidence="4">DUF4083 domain-containing protein</fullName>
    </recommendedName>
</protein>
<evidence type="ECO:0008006" key="4">
    <source>
        <dbReference type="Google" id="ProtNLM"/>
    </source>
</evidence>
<dbReference type="Proteomes" id="UP001364890">
    <property type="component" value="Unassembled WGS sequence"/>
</dbReference>
<dbReference type="EMBL" id="JBAWSY010000032">
    <property type="protein sequence ID" value="MEI4771913.1"/>
    <property type="molecule type" value="Genomic_DNA"/>
</dbReference>
<evidence type="ECO:0000313" key="2">
    <source>
        <dbReference type="EMBL" id="MEI4771913.1"/>
    </source>
</evidence>
<evidence type="ECO:0000313" key="3">
    <source>
        <dbReference type="Proteomes" id="UP001364890"/>
    </source>
</evidence>
<proteinExistence type="predicted"/>
<keyword evidence="1" id="KW-0472">Membrane</keyword>
<keyword evidence="1" id="KW-0812">Transmembrane</keyword>
<gene>
    <name evidence="2" type="ORF">WAX74_20135</name>
</gene>
<evidence type="ECO:0000256" key="1">
    <source>
        <dbReference type="SAM" id="Phobius"/>
    </source>
</evidence>
<comment type="caution">
    <text evidence="2">The sequence shown here is derived from an EMBL/GenBank/DDBJ whole genome shotgun (WGS) entry which is preliminary data.</text>
</comment>
<keyword evidence="3" id="KW-1185">Reference proteome</keyword>